<evidence type="ECO:0000256" key="9">
    <source>
        <dbReference type="PIRSR" id="PIRSR037479-2"/>
    </source>
</evidence>
<evidence type="ECO:0000256" key="11">
    <source>
        <dbReference type="PIRSR" id="PIRSR037479-4"/>
    </source>
</evidence>
<dbReference type="GO" id="GO:0016810">
    <property type="term" value="F:hydrolase activity, acting on carbon-nitrogen (but not peptide) bonds"/>
    <property type="evidence" value="ECO:0007669"/>
    <property type="project" value="InterPro"/>
</dbReference>
<keyword evidence="4 10" id="KW-0479">Metal-binding</keyword>
<evidence type="ECO:0000256" key="10">
    <source>
        <dbReference type="PIRSR" id="PIRSR037479-3"/>
    </source>
</evidence>
<feature type="binding site" evidence="9">
    <location>
        <position position="367"/>
    </location>
    <ligand>
        <name>substrate</name>
    </ligand>
</feature>
<dbReference type="GO" id="GO:0005975">
    <property type="term" value="P:carbohydrate metabolic process"/>
    <property type="evidence" value="ECO:0007669"/>
    <property type="project" value="InterPro"/>
</dbReference>
<comment type="caution">
    <text evidence="13">The sequence shown here is derived from an EMBL/GenBank/DDBJ whole genome shotgun (WGS) entry which is preliminary data.</text>
</comment>
<dbReference type="PATRIC" id="fig|1303.79.peg.1327"/>
<dbReference type="OrthoDB" id="9812065at2"/>
<name>A0A139PD30_STROR</name>
<dbReference type="InterPro" id="IPR002509">
    <property type="entry name" value="NODB_dom"/>
</dbReference>
<feature type="active site" description="Proton donor" evidence="8">
    <location>
        <position position="417"/>
    </location>
</feature>
<dbReference type="Proteomes" id="UP000072653">
    <property type="component" value="Unassembled WGS sequence"/>
</dbReference>
<keyword evidence="7" id="KW-0472">Membrane</keyword>
<dbReference type="SUPFAM" id="SSF88713">
    <property type="entry name" value="Glycoside hydrolase/deacetylase"/>
    <property type="match status" value="1"/>
</dbReference>
<comment type="subcellular location">
    <subcellularLocation>
        <location evidence="1">Cell membrane</location>
        <topology evidence="1">Single-pass membrane protein</topology>
    </subcellularLocation>
</comment>
<dbReference type="NCBIfam" id="NF045820">
    <property type="entry name" value="PgAcgDacpgdA_Strep"/>
    <property type="match status" value="1"/>
</dbReference>
<evidence type="ECO:0000256" key="1">
    <source>
        <dbReference type="ARBA" id="ARBA00004162"/>
    </source>
</evidence>
<feature type="site" description="Raises pKa of active site His" evidence="11">
    <location>
        <position position="391"/>
    </location>
</feature>
<evidence type="ECO:0000256" key="6">
    <source>
        <dbReference type="ARBA" id="ARBA00022989"/>
    </source>
</evidence>
<dbReference type="Gene3D" id="3.90.640.30">
    <property type="match status" value="1"/>
</dbReference>
<accession>A0A139PD30</accession>
<sequence length="463" mass="52808">MKKNSEKRIFYDKKRNVLLALVGILGLTMICLGSMLGYKILQKQSYEQKIETLKNEKDQQFNAGSQRDHFRKGQAEVIAYYSLQGEEVIAPVREKISQDIKEKLEDKEDLVFYYAEQLDPVLKGIVARNISKQVYDLSASKVEEKEKISLGKVFLTEDGQVFDLSKLFKDASKAKELLLSQIKSTLEDKKLDQTKMDQVLKNFTDQDLSSWSFDYKDSQIILYPAALEETLEEIALPISSFFDVLESSYLLEKDAELYQAYFAQKNKKVVALTFDDGPNPSTTTQALDALAKYNVKATFFVLGKNIAGNEELLKRMKSEGHVVGNHSWDHPVLSKLSLEDAKKQITDTEDALTKVLGSSSKLMRPPYGAITDDIRNSLDLSFIMWNVDSLDWKSRNETSILTEIQHQARNGSIILMHDIHEATVHCLPKVIEYLKGEGYEFVTVPELLNGRLKVHEIYYDRAQ</sequence>
<dbReference type="AlphaFoldDB" id="A0A139PD30"/>
<dbReference type="InterPro" id="IPR040802">
    <property type="entry name" value="PgdA_N"/>
</dbReference>
<evidence type="ECO:0000256" key="5">
    <source>
        <dbReference type="ARBA" id="ARBA00022801"/>
    </source>
</evidence>
<dbReference type="SUPFAM" id="SSF144015">
    <property type="entry name" value="Peptidoglycan deacetylase N-terminal noncatalytic region"/>
    <property type="match status" value="1"/>
</dbReference>
<evidence type="ECO:0000256" key="8">
    <source>
        <dbReference type="PIRSR" id="PIRSR037479-1"/>
    </source>
</evidence>
<dbReference type="InterPro" id="IPR017219">
    <property type="entry name" value="Peptidoglycan_deacetylase"/>
</dbReference>
<dbReference type="EMBL" id="LQOB01000224">
    <property type="protein sequence ID" value="KXT86207.1"/>
    <property type="molecule type" value="Genomic_DNA"/>
</dbReference>
<dbReference type="InterPro" id="IPR050248">
    <property type="entry name" value="Polysacc_deacetylase_ArnD"/>
</dbReference>
<keyword evidence="5" id="KW-0378">Hydrolase</keyword>
<dbReference type="PIRSF" id="PIRSF037479">
    <property type="entry name" value="PG_GlcNAc_deacetylase"/>
    <property type="match status" value="1"/>
</dbReference>
<keyword evidence="3" id="KW-0812">Transmembrane</keyword>
<evidence type="ECO:0000259" key="12">
    <source>
        <dbReference type="PROSITE" id="PS51677"/>
    </source>
</evidence>
<dbReference type="Gene3D" id="3.20.20.370">
    <property type="entry name" value="Glycoside hydrolase/deacetylase"/>
    <property type="match status" value="1"/>
</dbReference>
<dbReference type="Pfam" id="PF18627">
    <property type="entry name" value="PgdA_N"/>
    <property type="match status" value="1"/>
</dbReference>
<feature type="binding site" evidence="10">
    <location>
        <position position="276"/>
    </location>
    <ligand>
        <name>Zn(2+)</name>
        <dbReference type="ChEBI" id="CHEBI:29105"/>
    </ligand>
</feature>
<feature type="binding site" evidence="10">
    <location>
        <position position="330"/>
    </location>
    <ligand>
        <name>Zn(2+)</name>
        <dbReference type="ChEBI" id="CHEBI:29105"/>
    </ligand>
</feature>
<dbReference type="Pfam" id="PF01522">
    <property type="entry name" value="Polysacc_deac_1"/>
    <property type="match status" value="1"/>
</dbReference>
<feature type="active site" description="Proton acceptor" evidence="8">
    <location>
        <position position="275"/>
    </location>
</feature>
<organism evidence="13 14">
    <name type="scientific">Streptococcus oralis</name>
    <dbReference type="NCBI Taxonomy" id="1303"/>
    <lineage>
        <taxon>Bacteria</taxon>
        <taxon>Bacillati</taxon>
        <taxon>Bacillota</taxon>
        <taxon>Bacilli</taxon>
        <taxon>Lactobacillales</taxon>
        <taxon>Streptococcaceae</taxon>
        <taxon>Streptococcus</taxon>
    </lineage>
</organism>
<evidence type="ECO:0000256" key="3">
    <source>
        <dbReference type="ARBA" id="ARBA00022692"/>
    </source>
</evidence>
<evidence type="ECO:0000313" key="13">
    <source>
        <dbReference type="EMBL" id="KXT86207.1"/>
    </source>
</evidence>
<dbReference type="Gene3D" id="3.30.565.50">
    <property type="match status" value="1"/>
</dbReference>
<dbReference type="PROSITE" id="PS51677">
    <property type="entry name" value="NODB"/>
    <property type="match status" value="1"/>
</dbReference>
<keyword evidence="6" id="KW-1133">Transmembrane helix</keyword>
<dbReference type="PANTHER" id="PTHR10587:SF133">
    <property type="entry name" value="CHITIN DEACETYLASE 1-RELATED"/>
    <property type="match status" value="1"/>
</dbReference>
<dbReference type="RefSeq" id="WP_061452727.1">
    <property type="nucleotide sequence ID" value="NZ_KQ969552.1"/>
</dbReference>
<evidence type="ECO:0000256" key="2">
    <source>
        <dbReference type="ARBA" id="ARBA00022475"/>
    </source>
</evidence>
<keyword evidence="2" id="KW-1003">Cell membrane</keyword>
<dbReference type="InterPro" id="IPR011330">
    <property type="entry name" value="Glyco_hydro/deAcase_b/a-brl"/>
</dbReference>
<evidence type="ECO:0000313" key="14">
    <source>
        <dbReference type="Proteomes" id="UP000072653"/>
    </source>
</evidence>
<keyword evidence="10" id="KW-0862">Zinc</keyword>
<dbReference type="InterPro" id="IPR054897">
    <property type="entry name" value="GlcNAc_deacetylase"/>
</dbReference>
<gene>
    <name evidence="13" type="ORF">SORDD16_01094</name>
</gene>
<reference evidence="13 14" key="1">
    <citation type="submission" date="2016-01" db="EMBL/GenBank/DDBJ databases">
        <title>Highly variable Streptococcus oralis are common among viridans streptococci isolated from primates.</title>
        <authorList>
            <person name="Denapaite D."/>
            <person name="Rieger M."/>
            <person name="Koendgen S."/>
            <person name="Brueckner R."/>
            <person name="Ochigava I."/>
            <person name="Kappeler P."/>
            <person name="Maetz-Rensing K."/>
            <person name="Leendertz F."/>
            <person name="Hakenbeck R."/>
        </authorList>
    </citation>
    <scope>NUCLEOTIDE SEQUENCE [LARGE SCALE GENOMIC DNA]</scope>
    <source>
        <strain evidence="13 14">DD16</strain>
    </source>
</reference>
<dbReference type="GO" id="GO:0005886">
    <property type="term" value="C:plasma membrane"/>
    <property type="evidence" value="ECO:0007669"/>
    <property type="project" value="UniProtKB-SubCell"/>
</dbReference>
<feature type="domain" description="NodB homology" evidence="12">
    <location>
        <begin position="268"/>
        <end position="442"/>
    </location>
</feature>
<feature type="binding site" evidence="10">
    <location>
        <position position="326"/>
    </location>
    <ligand>
        <name>Zn(2+)</name>
        <dbReference type="ChEBI" id="CHEBI:29105"/>
    </ligand>
</feature>
<evidence type="ECO:0000256" key="7">
    <source>
        <dbReference type="ARBA" id="ARBA00023136"/>
    </source>
</evidence>
<evidence type="ECO:0000256" key="4">
    <source>
        <dbReference type="ARBA" id="ARBA00022723"/>
    </source>
</evidence>
<dbReference type="PANTHER" id="PTHR10587">
    <property type="entry name" value="GLYCOSYL TRANSFERASE-RELATED"/>
    <property type="match status" value="1"/>
</dbReference>
<proteinExistence type="predicted"/>
<protein>
    <submittedName>
        <fullName evidence="13">Peptidoglycan N-acetylglucosamine deacetylase</fullName>
    </submittedName>
</protein>
<dbReference type="GO" id="GO:0046872">
    <property type="term" value="F:metal ion binding"/>
    <property type="evidence" value="ECO:0007669"/>
    <property type="project" value="UniProtKB-KW"/>
</dbReference>